<feature type="compositionally biased region" description="Acidic residues" evidence="4">
    <location>
        <begin position="601"/>
        <end position="610"/>
    </location>
</feature>
<name>A0AAN6JTT7_9BASI</name>
<feature type="compositionally biased region" description="Basic and acidic residues" evidence="4">
    <location>
        <begin position="529"/>
        <end position="541"/>
    </location>
</feature>
<dbReference type="InterPro" id="IPR014790">
    <property type="entry name" value="MutL_C"/>
</dbReference>
<dbReference type="Pfam" id="PF08676">
    <property type="entry name" value="MutL_C"/>
    <property type="match status" value="1"/>
</dbReference>
<dbReference type="PANTHER" id="PTHR10073">
    <property type="entry name" value="DNA MISMATCH REPAIR PROTEIN MLH, PMS, MUTL"/>
    <property type="match status" value="1"/>
</dbReference>
<gene>
    <name evidence="7" type="primary">PMS1</name>
    <name evidence="7" type="ORF">OC842_000753</name>
</gene>
<feature type="compositionally biased region" description="Acidic residues" evidence="4">
    <location>
        <begin position="281"/>
        <end position="292"/>
    </location>
</feature>
<feature type="region of interest" description="Disordered" evidence="4">
    <location>
        <begin position="720"/>
        <end position="739"/>
    </location>
</feature>
<evidence type="ECO:0000259" key="6">
    <source>
        <dbReference type="SMART" id="SM01340"/>
    </source>
</evidence>
<dbReference type="FunFam" id="3.30.565.10:FF:000014">
    <property type="entry name" value="Mismatch repair endonuclease pms1, putative"/>
    <property type="match status" value="1"/>
</dbReference>
<feature type="region of interest" description="Disordered" evidence="4">
    <location>
        <begin position="653"/>
        <end position="682"/>
    </location>
</feature>
<keyword evidence="7" id="KW-0547">Nucleotide-binding</keyword>
<dbReference type="InterPro" id="IPR042120">
    <property type="entry name" value="MutL_C_dimsub"/>
</dbReference>
<dbReference type="InterPro" id="IPR014721">
    <property type="entry name" value="Ribsml_uS5_D2-typ_fold_subgr"/>
</dbReference>
<comment type="similarity">
    <text evidence="1">Belongs to the DNA mismatch repair MutL/HexB family.</text>
</comment>
<dbReference type="Pfam" id="PF13589">
    <property type="entry name" value="HATPase_c_3"/>
    <property type="match status" value="1"/>
</dbReference>
<feature type="region of interest" description="Disordered" evidence="4">
    <location>
        <begin position="258"/>
        <end position="297"/>
    </location>
</feature>
<dbReference type="SUPFAM" id="SSF118116">
    <property type="entry name" value="DNA mismatch repair protein MutL"/>
    <property type="match status" value="1"/>
</dbReference>
<protein>
    <recommendedName>
        <fullName evidence="3">DNA mismatch repair protein PMS1</fullName>
    </recommendedName>
</protein>
<dbReference type="GO" id="GO:0000710">
    <property type="term" value="P:meiotic mismatch repair"/>
    <property type="evidence" value="ECO:0007669"/>
    <property type="project" value="UniProtKB-ARBA"/>
</dbReference>
<evidence type="ECO:0000259" key="5">
    <source>
        <dbReference type="SMART" id="SM00853"/>
    </source>
</evidence>
<evidence type="ECO:0000256" key="2">
    <source>
        <dbReference type="ARBA" id="ARBA00022763"/>
    </source>
</evidence>
<dbReference type="Pfam" id="PF01119">
    <property type="entry name" value="DNA_mis_repair"/>
    <property type="match status" value="1"/>
</dbReference>
<accession>A0AAN6JTT7</accession>
<dbReference type="FunFam" id="3.30.1370.100:FF:000001">
    <property type="entry name" value="Mismatch repair endonuclease pms1, putative"/>
    <property type="match status" value="1"/>
</dbReference>
<dbReference type="EMBL" id="JAPDMQ010000023">
    <property type="protein sequence ID" value="KAK0539869.1"/>
    <property type="molecule type" value="Genomic_DNA"/>
</dbReference>
<evidence type="ECO:0000256" key="1">
    <source>
        <dbReference type="ARBA" id="ARBA00006082"/>
    </source>
</evidence>
<keyword evidence="8" id="KW-1185">Reference proteome</keyword>
<dbReference type="GO" id="GO:0140664">
    <property type="term" value="F:ATP-dependent DNA damage sensor activity"/>
    <property type="evidence" value="ECO:0007669"/>
    <property type="project" value="InterPro"/>
</dbReference>
<feature type="compositionally biased region" description="Polar residues" evidence="4">
    <location>
        <begin position="404"/>
        <end position="416"/>
    </location>
</feature>
<dbReference type="GO" id="GO:0005524">
    <property type="term" value="F:ATP binding"/>
    <property type="evidence" value="ECO:0007669"/>
    <property type="project" value="UniProtKB-KW"/>
</dbReference>
<dbReference type="GO" id="GO:0032389">
    <property type="term" value="C:MutLalpha complex"/>
    <property type="evidence" value="ECO:0007669"/>
    <property type="project" value="TreeGrafter"/>
</dbReference>
<dbReference type="Gene3D" id="3.30.1370.100">
    <property type="entry name" value="MutL, C-terminal domain, regulatory subdomain"/>
    <property type="match status" value="1"/>
</dbReference>
<dbReference type="Proteomes" id="UP001176521">
    <property type="component" value="Unassembled WGS sequence"/>
</dbReference>
<feature type="region of interest" description="Disordered" evidence="4">
    <location>
        <begin position="467"/>
        <end position="610"/>
    </location>
</feature>
<feature type="compositionally biased region" description="Acidic residues" evidence="4">
    <location>
        <begin position="430"/>
        <end position="442"/>
    </location>
</feature>
<dbReference type="SMART" id="SM00853">
    <property type="entry name" value="MutL_C"/>
    <property type="match status" value="1"/>
</dbReference>
<dbReference type="SUPFAM" id="SSF55874">
    <property type="entry name" value="ATPase domain of HSP90 chaperone/DNA topoisomerase II/histidine kinase"/>
    <property type="match status" value="1"/>
</dbReference>
<feature type="compositionally biased region" description="Acidic residues" evidence="4">
    <location>
        <begin position="483"/>
        <end position="497"/>
    </location>
</feature>
<dbReference type="SUPFAM" id="SSF54211">
    <property type="entry name" value="Ribosomal protein S5 domain 2-like"/>
    <property type="match status" value="1"/>
</dbReference>
<dbReference type="PANTHER" id="PTHR10073:SF52">
    <property type="entry name" value="MISMATCH REPAIR ENDONUCLEASE PMS2"/>
    <property type="match status" value="1"/>
</dbReference>
<dbReference type="NCBIfam" id="TIGR00585">
    <property type="entry name" value="mutl"/>
    <property type="match status" value="1"/>
</dbReference>
<proteinExistence type="inferred from homology"/>
<comment type="caution">
    <text evidence="7">The sequence shown here is derived from an EMBL/GenBank/DDBJ whole genome shotgun (WGS) entry which is preliminary data.</text>
</comment>
<sequence>MNSGEAGSSRIRALDRADVHRITSAQVVLDLQTAVKEVVENALDAGATNIEVRFKDYGAESFEVIDNGSGIDPKDYDAIALKHHTSKLSSFTDLEAVHTFGFRGEALSSLCALASVTMHTATETEAPVGTVLTFEESGKVTPGARKQPRQRGTTVIVRDLFQGFPVRRREFEKNLKREYAKAQGVLQSYALIQKGVRWTVYNIPKAGGRKTMQMSMSANSTPSFLLSNVTDLFGAKVAATLDSFQLKLDVDLASTSRLRKGNERKSRTRNGAQQSSSNDRENDDEEDSEGDTDGQSVEVVGAMSKLLPTCGRTSADRQFIYINGRPWDTTKFVRIFNEVYRSNNIDRYPMVIANFILPPASYDLNITPDKRTIFLHFESALQDALRTALETLVSRYHGVFSVNSSTKTARTHQSQIPAAWSARATGSTALEDDAEEDEDVETIGDGTNGDEGVEANDKNAIGLSQAEDNASDEDDDGHTTDDHDAEDVPGQAADDDMASAAAKTPHEHESGSDGEPDYPTPPGKRQRRLAQERDGREDRNSPKTSSHVGTRSPEPLGVVEVQPRQAAPPFARRDTTSPSSSPVQPGPEGAAPEQQSGPRNDEEDWEDEDEVTFVQHTQVATLAPAATLRPPTLPGSEATTLPLDLRWLQQRAMNSSPDHRSQDDTATTQAQDLTRAGVGKDATEAEEQLQRVICKSDFAQMQVVGQFNLGFIIARRRTRTGAADNSNEGSKGVEAEPSEDGAAGWMDDLFIVDQHASDEKYNFERLQADTVIQNQKLIQPRRLELPVSDELVAIEHLTTLKKNGFELEVDEEAQAGARLKLLAQPLSKGISFGPKDLAELLHLLRNLTPGSAQAQTMRCSKARAMFASRACRSSVMVGRPLNARQMRTILTHMGTIDQPWNCPHGRPTMRHLVTLSDTVRDANGRQEEAGRTVNWAALQ</sequence>
<dbReference type="InterPro" id="IPR002099">
    <property type="entry name" value="MutL/Mlh/PMS"/>
</dbReference>
<keyword evidence="7" id="KW-0067">ATP-binding</keyword>
<feature type="domain" description="DNA mismatch repair protein S5" evidence="6">
    <location>
        <begin position="229"/>
        <end position="394"/>
    </location>
</feature>
<organism evidence="7 8">
    <name type="scientific">Tilletia horrida</name>
    <dbReference type="NCBI Taxonomy" id="155126"/>
    <lineage>
        <taxon>Eukaryota</taxon>
        <taxon>Fungi</taxon>
        <taxon>Dikarya</taxon>
        <taxon>Basidiomycota</taxon>
        <taxon>Ustilaginomycotina</taxon>
        <taxon>Exobasidiomycetes</taxon>
        <taxon>Tilletiales</taxon>
        <taxon>Tilletiaceae</taxon>
        <taxon>Tilletia</taxon>
    </lineage>
</organism>
<dbReference type="GO" id="GO:0030983">
    <property type="term" value="F:mismatched DNA binding"/>
    <property type="evidence" value="ECO:0007669"/>
    <property type="project" value="InterPro"/>
</dbReference>
<dbReference type="InterPro" id="IPR013507">
    <property type="entry name" value="DNA_mismatch_S5_2-like"/>
</dbReference>
<dbReference type="GO" id="GO:0016887">
    <property type="term" value="F:ATP hydrolysis activity"/>
    <property type="evidence" value="ECO:0007669"/>
    <property type="project" value="InterPro"/>
</dbReference>
<dbReference type="Gene3D" id="3.30.565.10">
    <property type="entry name" value="Histidine kinase-like ATPase, C-terminal domain"/>
    <property type="match status" value="1"/>
</dbReference>
<dbReference type="CDD" id="cd03484">
    <property type="entry name" value="MutL_Trans_hPMS_2_like"/>
    <property type="match status" value="1"/>
</dbReference>
<dbReference type="Gene3D" id="3.30.1540.20">
    <property type="entry name" value="MutL, C-terminal domain, dimerisation subdomain"/>
    <property type="match status" value="1"/>
</dbReference>
<dbReference type="InterPro" id="IPR038973">
    <property type="entry name" value="MutL/Mlh/Pms-like"/>
</dbReference>
<dbReference type="InterPro" id="IPR036890">
    <property type="entry name" value="HATPase_C_sf"/>
</dbReference>
<dbReference type="CDD" id="cd16926">
    <property type="entry name" value="HATPase_MutL-MLH-PMS-like"/>
    <property type="match status" value="1"/>
</dbReference>
<evidence type="ECO:0000313" key="8">
    <source>
        <dbReference type="Proteomes" id="UP001176521"/>
    </source>
</evidence>
<dbReference type="InterPro" id="IPR014762">
    <property type="entry name" value="DNA_mismatch_repair_CS"/>
</dbReference>
<reference evidence="7" key="1">
    <citation type="journal article" date="2023" name="PhytoFront">
        <title>Draft Genome Resources of Seven Strains of Tilletia horrida, Causal Agent of Kernel Smut of Rice.</title>
        <authorList>
            <person name="Khanal S."/>
            <person name="Antony Babu S."/>
            <person name="Zhou X.G."/>
        </authorList>
    </citation>
    <scope>NUCLEOTIDE SEQUENCE</scope>
    <source>
        <strain evidence="7">TX3</strain>
    </source>
</reference>
<keyword evidence="2" id="KW-0227">DNA damage</keyword>
<dbReference type="InterPro" id="IPR037198">
    <property type="entry name" value="MutL_C_sf"/>
</dbReference>
<feature type="region of interest" description="Disordered" evidence="4">
    <location>
        <begin position="404"/>
        <end position="455"/>
    </location>
</feature>
<dbReference type="InterPro" id="IPR042121">
    <property type="entry name" value="MutL_C_regsub"/>
</dbReference>
<evidence type="ECO:0000313" key="7">
    <source>
        <dbReference type="EMBL" id="KAK0539869.1"/>
    </source>
</evidence>
<evidence type="ECO:0000256" key="4">
    <source>
        <dbReference type="SAM" id="MobiDB-lite"/>
    </source>
</evidence>
<dbReference type="PROSITE" id="PS00058">
    <property type="entry name" value="DNA_MISMATCH_REPAIR_1"/>
    <property type="match status" value="1"/>
</dbReference>
<dbReference type="Gene3D" id="3.30.230.10">
    <property type="match status" value="1"/>
</dbReference>
<dbReference type="SMART" id="SM01340">
    <property type="entry name" value="DNA_mis_repair"/>
    <property type="match status" value="1"/>
</dbReference>
<feature type="domain" description="MutL C-terminal dimerisation" evidence="5">
    <location>
        <begin position="703"/>
        <end position="881"/>
    </location>
</feature>
<dbReference type="InterPro" id="IPR020568">
    <property type="entry name" value="Ribosomal_Su5_D2-typ_SF"/>
</dbReference>
<dbReference type="AlphaFoldDB" id="A0AAN6JTT7"/>
<evidence type="ECO:0000256" key="3">
    <source>
        <dbReference type="ARBA" id="ARBA00070941"/>
    </source>
</evidence>